<dbReference type="GO" id="GO:0008360">
    <property type="term" value="P:regulation of cell shape"/>
    <property type="evidence" value="ECO:0007669"/>
    <property type="project" value="UniProtKB-KW"/>
</dbReference>
<dbReference type="GO" id="GO:0046677">
    <property type="term" value="P:response to antibiotic"/>
    <property type="evidence" value="ECO:0007669"/>
    <property type="project" value="UniProtKB-UniRule"/>
</dbReference>
<feature type="transmembrane region" description="Helical" evidence="14">
    <location>
        <begin position="239"/>
        <end position="256"/>
    </location>
</feature>
<evidence type="ECO:0000256" key="12">
    <source>
        <dbReference type="ARBA" id="ARBA00032932"/>
    </source>
</evidence>
<accession>A0A7C6A9Q3</accession>
<comment type="subcellular location">
    <subcellularLocation>
        <location evidence="1 14">Cell membrane</location>
        <topology evidence="1 14">Multi-pass membrane protein</topology>
    </subcellularLocation>
</comment>
<comment type="similarity">
    <text evidence="2 14">Belongs to the UppP family.</text>
</comment>
<gene>
    <name evidence="14" type="primary">uppP</name>
    <name evidence="15" type="ORF">ENW73_03920</name>
</gene>
<evidence type="ECO:0000256" key="1">
    <source>
        <dbReference type="ARBA" id="ARBA00004651"/>
    </source>
</evidence>
<dbReference type="HAMAP" id="MF_01006">
    <property type="entry name" value="Undec_diphosphatase"/>
    <property type="match status" value="1"/>
</dbReference>
<keyword evidence="9 14" id="KW-0472">Membrane</keyword>
<dbReference type="PANTHER" id="PTHR30622:SF2">
    <property type="entry name" value="UNDECAPRENYL-DIPHOSPHATASE"/>
    <property type="match status" value="1"/>
</dbReference>
<feature type="transmembrane region" description="Helical" evidence="14">
    <location>
        <begin position="46"/>
        <end position="65"/>
    </location>
</feature>
<evidence type="ECO:0000256" key="5">
    <source>
        <dbReference type="ARBA" id="ARBA00022475"/>
    </source>
</evidence>
<dbReference type="AlphaFoldDB" id="A0A7C6A9Q3"/>
<protein>
    <recommendedName>
        <fullName evidence="4 14">Undecaprenyl-diphosphatase</fullName>
        <ecNumber evidence="3 14">3.6.1.27</ecNumber>
    </recommendedName>
    <alternativeName>
        <fullName evidence="12 14">Bacitracin resistance protein</fullName>
    </alternativeName>
    <alternativeName>
        <fullName evidence="11 14">Undecaprenyl pyrophosphate phosphatase</fullName>
    </alternativeName>
</protein>
<dbReference type="EC" id="3.6.1.27" evidence="3 14"/>
<evidence type="ECO:0000256" key="11">
    <source>
        <dbReference type="ARBA" id="ARBA00032707"/>
    </source>
</evidence>
<dbReference type="EMBL" id="DTLI01000100">
    <property type="protein sequence ID" value="HHS52004.1"/>
    <property type="molecule type" value="Genomic_DNA"/>
</dbReference>
<dbReference type="GO" id="GO:0050380">
    <property type="term" value="F:undecaprenyl-diphosphatase activity"/>
    <property type="evidence" value="ECO:0007669"/>
    <property type="project" value="UniProtKB-UniRule"/>
</dbReference>
<keyword evidence="14" id="KW-0133">Cell shape</keyword>
<reference evidence="15" key="1">
    <citation type="journal article" date="2020" name="mSystems">
        <title>Genome- and Community-Level Interaction Insights into Carbon Utilization and Element Cycling Functions of Hydrothermarchaeota in Hydrothermal Sediment.</title>
        <authorList>
            <person name="Zhou Z."/>
            <person name="Liu Y."/>
            <person name="Xu W."/>
            <person name="Pan J."/>
            <person name="Luo Z.H."/>
            <person name="Li M."/>
        </authorList>
    </citation>
    <scope>NUCLEOTIDE SEQUENCE [LARGE SCALE GENOMIC DNA]</scope>
    <source>
        <strain evidence="15">SpSt-876</strain>
    </source>
</reference>
<evidence type="ECO:0000256" key="14">
    <source>
        <dbReference type="HAMAP-Rule" id="MF_01006"/>
    </source>
</evidence>
<keyword evidence="10 14" id="KW-0046">Antibiotic resistance</keyword>
<dbReference type="GO" id="GO:0009252">
    <property type="term" value="P:peptidoglycan biosynthetic process"/>
    <property type="evidence" value="ECO:0007669"/>
    <property type="project" value="UniProtKB-KW"/>
</dbReference>
<dbReference type="GO" id="GO:0071555">
    <property type="term" value="P:cell wall organization"/>
    <property type="evidence" value="ECO:0007669"/>
    <property type="project" value="UniProtKB-KW"/>
</dbReference>
<keyword evidence="14" id="KW-0573">Peptidoglycan synthesis</keyword>
<keyword evidence="5 14" id="KW-1003">Cell membrane</keyword>
<proteinExistence type="inferred from homology"/>
<evidence type="ECO:0000313" key="15">
    <source>
        <dbReference type="EMBL" id="HHS52004.1"/>
    </source>
</evidence>
<dbReference type="Pfam" id="PF02673">
    <property type="entry name" value="BacA"/>
    <property type="match status" value="1"/>
</dbReference>
<keyword evidence="14" id="KW-0961">Cell wall biogenesis/degradation</keyword>
<evidence type="ECO:0000256" key="8">
    <source>
        <dbReference type="ARBA" id="ARBA00022989"/>
    </source>
</evidence>
<dbReference type="GO" id="GO:0005886">
    <property type="term" value="C:plasma membrane"/>
    <property type="evidence" value="ECO:0007669"/>
    <property type="project" value="UniProtKB-SubCell"/>
</dbReference>
<evidence type="ECO:0000256" key="10">
    <source>
        <dbReference type="ARBA" id="ARBA00023251"/>
    </source>
</evidence>
<organism evidence="15">
    <name type="scientific">candidate division WOR-3 bacterium</name>
    <dbReference type="NCBI Taxonomy" id="2052148"/>
    <lineage>
        <taxon>Bacteria</taxon>
        <taxon>Bacteria division WOR-3</taxon>
    </lineage>
</organism>
<dbReference type="PANTHER" id="PTHR30622">
    <property type="entry name" value="UNDECAPRENYL-DIPHOSPHATASE"/>
    <property type="match status" value="1"/>
</dbReference>
<evidence type="ECO:0000256" key="7">
    <source>
        <dbReference type="ARBA" id="ARBA00022801"/>
    </source>
</evidence>
<keyword evidence="7 14" id="KW-0378">Hydrolase</keyword>
<keyword evidence="6 14" id="KW-0812">Transmembrane</keyword>
<comment type="caution">
    <text evidence="15">The sequence shown here is derived from an EMBL/GenBank/DDBJ whole genome shotgun (WGS) entry which is preliminary data.</text>
</comment>
<feature type="transmembrane region" description="Helical" evidence="14">
    <location>
        <begin position="146"/>
        <end position="175"/>
    </location>
</feature>
<evidence type="ECO:0000256" key="3">
    <source>
        <dbReference type="ARBA" id="ARBA00012374"/>
    </source>
</evidence>
<feature type="transmembrane region" description="Helical" evidence="14">
    <location>
        <begin position="181"/>
        <end position="199"/>
    </location>
</feature>
<name>A0A7C6A9Q3_UNCW3</name>
<evidence type="ECO:0000256" key="9">
    <source>
        <dbReference type="ARBA" id="ARBA00023136"/>
    </source>
</evidence>
<keyword evidence="8 14" id="KW-1133">Transmembrane helix</keyword>
<evidence type="ECO:0000256" key="2">
    <source>
        <dbReference type="ARBA" id="ARBA00010621"/>
    </source>
</evidence>
<feature type="transmembrane region" description="Helical" evidence="14">
    <location>
        <begin position="211"/>
        <end position="233"/>
    </location>
</feature>
<evidence type="ECO:0000256" key="13">
    <source>
        <dbReference type="ARBA" id="ARBA00047594"/>
    </source>
</evidence>
<evidence type="ECO:0000256" key="6">
    <source>
        <dbReference type="ARBA" id="ARBA00022692"/>
    </source>
</evidence>
<feature type="transmembrane region" description="Helical" evidence="14">
    <location>
        <begin position="115"/>
        <end position="134"/>
    </location>
</feature>
<dbReference type="InterPro" id="IPR003824">
    <property type="entry name" value="UppP"/>
</dbReference>
<comment type="catalytic activity">
    <reaction evidence="13 14">
        <text>di-trans,octa-cis-undecaprenyl diphosphate + H2O = di-trans,octa-cis-undecaprenyl phosphate + phosphate + H(+)</text>
        <dbReference type="Rhea" id="RHEA:28094"/>
        <dbReference type="ChEBI" id="CHEBI:15377"/>
        <dbReference type="ChEBI" id="CHEBI:15378"/>
        <dbReference type="ChEBI" id="CHEBI:43474"/>
        <dbReference type="ChEBI" id="CHEBI:58405"/>
        <dbReference type="ChEBI" id="CHEBI:60392"/>
        <dbReference type="EC" id="3.6.1.27"/>
    </reaction>
</comment>
<evidence type="ECO:0000256" key="4">
    <source>
        <dbReference type="ARBA" id="ARBA00021581"/>
    </source>
</evidence>
<comment type="miscellaneous">
    <text evidence="14">Bacitracin is thought to be involved in the inhibition of peptidoglycan synthesis by sequestering undecaprenyl diphosphate, thereby reducing the pool of lipid carrier available.</text>
</comment>
<sequence length="257" mass="28428">MSALSAIILSIIQGLTEFLPISSSAHLVFAQELLRIAHHLRLNYDVILHLGTTLALLIFFFRRIVQIITSVFARDERQRQTARWIIFYIIIGSIPIAIIGLLFKDRIELTFAKPIFPALFLIVTAVLLFATKLVKSPRSQLKLRSAILIGIAQAIGLLPGISRSGATIATALLLGINHAEAFEFSFLLSIPAVIGANILTMKEFTNIPLPIAIISIIITALTGVLALFILKNLVRQGKLYYFGFYCILLSVFALIIF</sequence>
<comment type="function">
    <text evidence="14">Catalyzes the dephosphorylation of undecaprenyl diphosphate (UPP). Confers resistance to bacitracin.</text>
</comment>
<feature type="transmembrane region" description="Helical" evidence="14">
    <location>
        <begin position="85"/>
        <end position="103"/>
    </location>
</feature>